<keyword evidence="7" id="KW-1185">Reference proteome</keyword>
<reference evidence="7" key="1">
    <citation type="submission" date="2016-10" db="EMBL/GenBank/DDBJ databases">
        <authorList>
            <person name="Varghese N."/>
            <person name="Submissions S."/>
        </authorList>
    </citation>
    <scope>NUCLEOTIDE SEQUENCE [LARGE SCALE GENOMIC DNA]</scope>
    <source>
        <strain evidence="7">CGMCC 1.8895</strain>
    </source>
</reference>
<protein>
    <submittedName>
        <fullName evidence="6">Iron complex transport system substrate-binding protein</fullName>
    </submittedName>
</protein>
<dbReference type="InterPro" id="IPR051313">
    <property type="entry name" value="Bact_iron-sidero_bind"/>
</dbReference>
<dbReference type="Gene3D" id="3.40.50.1980">
    <property type="entry name" value="Nitrogenase molybdenum iron protein domain"/>
    <property type="match status" value="2"/>
</dbReference>
<dbReference type="GO" id="GO:1901678">
    <property type="term" value="P:iron coordination entity transport"/>
    <property type="evidence" value="ECO:0007669"/>
    <property type="project" value="UniProtKB-ARBA"/>
</dbReference>
<dbReference type="InterPro" id="IPR002491">
    <property type="entry name" value="ABC_transptr_periplasmic_BD"/>
</dbReference>
<proteinExistence type="inferred from homology"/>
<evidence type="ECO:0000256" key="4">
    <source>
        <dbReference type="ARBA" id="ARBA00022729"/>
    </source>
</evidence>
<dbReference type="Proteomes" id="UP000199008">
    <property type="component" value="Unassembled WGS sequence"/>
</dbReference>
<evidence type="ECO:0000256" key="3">
    <source>
        <dbReference type="ARBA" id="ARBA00022448"/>
    </source>
</evidence>
<evidence type="ECO:0000256" key="2">
    <source>
        <dbReference type="ARBA" id="ARBA00008814"/>
    </source>
</evidence>
<dbReference type="AlphaFoldDB" id="A0A1G9B7W4"/>
<accession>A0A1G9B7W4</accession>
<evidence type="ECO:0000313" key="7">
    <source>
        <dbReference type="Proteomes" id="UP000199008"/>
    </source>
</evidence>
<dbReference type="SUPFAM" id="SSF53807">
    <property type="entry name" value="Helical backbone' metal receptor"/>
    <property type="match status" value="1"/>
</dbReference>
<dbReference type="Pfam" id="PF01497">
    <property type="entry name" value="Peripla_BP_2"/>
    <property type="match status" value="1"/>
</dbReference>
<comment type="subcellular location">
    <subcellularLocation>
        <location evidence="1">Cell envelope</location>
    </subcellularLocation>
</comment>
<name>A0A1G9B7W4_9BACL</name>
<keyword evidence="3" id="KW-0813">Transport</keyword>
<dbReference type="EMBL" id="FNFY01000002">
    <property type="protein sequence ID" value="SDK35569.1"/>
    <property type="molecule type" value="Genomic_DNA"/>
</dbReference>
<dbReference type="RefSeq" id="WP_092984237.1">
    <property type="nucleotide sequence ID" value="NZ_FNFY01000002.1"/>
</dbReference>
<organism evidence="6 7">
    <name type="scientific">Lacicoccus qingdaonensis</name>
    <dbReference type="NCBI Taxonomy" id="576118"/>
    <lineage>
        <taxon>Bacteria</taxon>
        <taxon>Bacillati</taxon>
        <taxon>Bacillota</taxon>
        <taxon>Bacilli</taxon>
        <taxon>Bacillales</taxon>
        <taxon>Salinicoccaceae</taxon>
        <taxon>Lacicoccus</taxon>
    </lineage>
</organism>
<dbReference type="STRING" id="576118.SAMN05216216_102151"/>
<keyword evidence="4" id="KW-0732">Signal</keyword>
<evidence type="ECO:0000256" key="1">
    <source>
        <dbReference type="ARBA" id="ARBA00004196"/>
    </source>
</evidence>
<evidence type="ECO:0000259" key="5">
    <source>
        <dbReference type="PROSITE" id="PS50983"/>
    </source>
</evidence>
<sequence length="306" mass="34184">MKIKGLLIIILVLVLTGCSNFREVSVSEDGETRRIMVDNSGEMEIPADPERMVLLRPVDVLNAHLLGADISAVTAAVEDNTFVNEHLDDVEYIEYEDFEAVRDAEPDVIVTSSQDSHSTDYEKIAPTLPLNYSGELLSTYRDRIYLIQLNKMGVILGEQEKAAELADGWMERMTEHRRELSFDPSAHEAAVLVEGDDGFYLYDEYSAYGTEVMYDVLNFNVAEDVEDAIGETPFDQFEVSELSGIGTDYILVNKRPETDSEALRKELADAMNVDSGNILIVSADDFITNDLMSLEGQTNIIMEALE</sequence>
<dbReference type="OrthoDB" id="2387806at2"/>
<evidence type="ECO:0000313" key="6">
    <source>
        <dbReference type="EMBL" id="SDK35569.1"/>
    </source>
</evidence>
<dbReference type="PANTHER" id="PTHR30532:SF26">
    <property type="entry name" value="IRON(3+)-HYDROXAMATE-BINDING PROTEIN FHUD"/>
    <property type="match status" value="1"/>
</dbReference>
<feature type="domain" description="Fe/B12 periplasmic-binding" evidence="5">
    <location>
        <begin position="51"/>
        <end position="306"/>
    </location>
</feature>
<dbReference type="PROSITE" id="PS50983">
    <property type="entry name" value="FE_B12_PBP"/>
    <property type="match status" value="1"/>
</dbReference>
<comment type="similarity">
    <text evidence="2">Belongs to the bacterial solute-binding protein 8 family.</text>
</comment>
<gene>
    <name evidence="6" type="ORF">SAMN05216216_102151</name>
</gene>
<dbReference type="GO" id="GO:0030288">
    <property type="term" value="C:outer membrane-bounded periplasmic space"/>
    <property type="evidence" value="ECO:0007669"/>
    <property type="project" value="TreeGrafter"/>
</dbReference>
<dbReference type="PROSITE" id="PS51257">
    <property type="entry name" value="PROKAR_LIPOPROTEIN"/>
    <property type="match status" value="1"/>
</dbReference>
<dbReference type="PANTHER" id="PTHR30532">
    <property type="entry name" value="IRON III DICITRATE-BINDING PERIPLASMIC PROTEIN"/>
    <property type="match status" value="1"/>
</dbReference>